<protein>
    <recommendedName>
        <fullName evidence="2">3-keto-alpha-glucoside-1,2-lyase/3-keto-2-hydroxy-glucal hydratase domain-containing protein</fullName>
    </recommendedName>
</protein>
<dbReference type="KEGG" id="elut:CKA38_02155"/>
<feature type="signal peptide" evidence="1">
    <location>
        <begin position="1"/>
        <end position="20"/>
    </location>
</feature>
<dbReference type="OrthoDB" id="259356at2"/>
<feature type="chain" id="PRO_5016106514" description="3-keto-alpha-glucoside-1,2-lyase/3-keto-2-hydroxy-glucal hydratase domain-containing protein" evidence="1">
    <location>
        <begin position="21"/>
        <end position="242"/>
    </location>
</feature>
<dbReference type="InterPro" id="IPR010496">
    <property type="entry name" value="AL/BT2_dom"/>
</dbReference>
<name>A0A2U8E0C0_9BACT</name>
<evidence type="ECO:0000313" key="4">
    <source>
        <dbReference type="Proteomes" id="UP000244896"/>
    </source>
</evidence>
<keyword evidence="4" id="KW-1185">Reference proteome</keyword>
<dbReference type="Gene3D" id="2.60.120.560">
    <property type="entry name" value="Exo-inulinase, domain 1"/>
    <property type="match status" value="1"/>
</dbReference>
<organism evidence="3 4">
    <name type="scientific">Ereboglobus luteus</name>
    <dbReference type="NCBI Taxonomy" id="1796921"/>
    <lineage>
        <taxon>Bacteria</taxon>
        <taxon>Pseudomonadati</taxon>
        <taxon>Verrucomicrobiota</taxon>
        <taxon>Opitutia</taxon>
        <taxon>Opitutales</taxon>
        <taxon>Opitutaceae</taxon>
        <taxon>Ereboglobus</taxon>
    </lineage>
</organism>
<accession>A0A2U8E0C0</accession>
<dbReference type="GO" id="GO:0016787">
    <property type="term" value="F:hydrolase activity"/>
    <property type="evidence" value="ECO:0007669"/>
    <property type="project" value="InterPro"/>
</dbReference>
<gene>
    <name evidence="3" type="ORF">CKA38_02155</name>
</gene>
<dbReference type="PROSITE" id="PS51257">
    <property type="entry name" value="PROKAR_LIPOPROTEIN"/>
    <property type="match status" value="1"/>
</dbReference>
<evidence type="ECO:0000256" key="1">
    <source>
        <dbReference type="SAM" id="SignalP"/>
    </source>
</evidence>
<dbReference type="Proteomes" id="UP000244896">
    <property type="component" value="Chromosome"/>
</dbReference>
<dbReference type="RefSeq" id="WP_108824030.1">
    <property type="nucleotide sequence ID" value="NZ_CP023004.1"/>
</dbReference>
<evidence type="ECO:0000259" key="2">
    <source>
        <dbReference type="Pfam" id="PF06439"/>
    </source>
</evidence>
<sequence>MRTSRLVVSAGLAAALILGAIGCSKKTPASIHLFNGKDLAGWTAYAKGDNPDAAKTWGVANGVITDTGKPAGYLRTAQRYSNYRLTVEWRWLEAPVDAKGKIKRRNSGVLLHMQDEDAVWPKSIEAQLMEGNAGDFWIIGGVDTNEHKAARETAVAAAGDDEKAKQKALKNRRLAKKSPSSEKPAGEWNTYEIVCAGDTVTITVNGVEQNRVTGVTVSEGHICLQSEGAPMEFRNVILTPLK</sequence>
<dbReference type="AlphaFoldDB" id="A0A2U8E0C0"/>
<evidence type="ECO:0000313" key="3">
    <source>
        <dbReference type="EMBL" id="AWI08225.1"/>
    </source>
</evidence>
<keyword evidence="1" id="KW-0732">Signal</keyword>
<proteinExistence type="predicted"/>
<dbReference type="Pfam" id="PF06439">
    <property type="entry name" value="3keto-disac_hyd"/>
    <property type="match status" value="1"/>
</dbReference>
<feature type="domain" description="3-keto-alpha-glucoside-1,2-lyase/3-keto-2-hydroxy-glucal hydratase" evidence="2">
    <location>
        <begin position="31"/>
        <end position="236"/>
    </location>
</feature>
<dbReference type="EMBL" id="CP023004">
    <property type="protein sequence ID" value="AWI08225.1"/>
    <property type="molecule type" value="Genomic_DNA"/>
</dbReference>
<reference evidence="3 4" key="1">
    <citation type="journal article" date="2018" name="Syst. Appl. Microbiol.">
        <title>Ereboglobus luteus gen. nov. sp. nov. from cockroach guts, and new insights into the oxygen relationship of the genera Opitutus and Didymococcus (Verrucomicrobia: Opitutaceae).</title>
        <authorList>
            <person name="Tegtmeier D."/>
            <person name="Belitz A."/>
            <person name="Radek R."/>
            <person name="Heimerl T."/>
            <person name="Brune A."/>
        </authorList>
    </citation>
    <scope>NUCLEOTIDE SEQUENCE [LARGE SCALE GENOMIC DNA]</scope>
    <source>
        <strain evidence="3 4">Ho45</strain>
    </source>
</reference>